<comment type="caution">
    <text evidence="9">The sequence shown here is derived from an EMBL/GenBank/DDBJ whole genome shotgun (WGS) entry which is preliminary data.</text>
</comment>
<keyword evidence="2 7" id="KW-0963">Cytoplasm</keyword>
<dbReference type="GO" id="GO:0000976">
    <property type="term" value="F:transcription cis-regulatory region binding"/>
    <property type="evidence" value="ECO:0007669"/>
    <property type="project" value="TreeGrafter"/>
</dbReference>
<evidence type="ECO:0000256" key="6">
    <source>
        <dbReference type="ARBA" id="ARBA00023163"/>
    </source>
</evidence>
<dbReference type="InterPro" id="IPR003444">
    <property type="entry name" value="MraZ"/>
</dbReference>
<keyword evidence="6 7" id="KW-0804">Transcription</keyword>
<dbReference type="HAMAP" id="MF_01008">
    <property type="entry name" value="MraZ"/>
    <property type="match status" value="1"/>
</dbReference>
<dbReference type="GO" id="GO:2000143">
    <property type="term" value="P:negative regulation of DNA-templated transcription initiation"/>
    <property type="evidence" value="ECO:0007669"/>
    <property type="project" value="TreeGrafter"/>
</dbReference>
<comment type="subunit">
    <text evidence="7">Forms oligomers.</text>
</comment>
<dbReference type="CDD" id="cd16321">
    <property type="entry name" value="MraZ_C"/>
    <property type="match status" value="1"/>
</dbReference>
<evidence type="ECO:0000256" key="1">
    <source>
        <dbReference type="ARBA" id="ARBA00013860"/>
    </source>
</evidence>
<dbReference type="NCBIfam" id="TIGR00242">
    <property type="entry name" value="division/cell wall cluster transcriptional repressor MraZ"/>
    <property type="match status" value="1"/>
</dbReference>
<dbReference type="GO" id="GO:0009295">
    <property type="term" value="C:nucleoid"/>
    <property type="evidence" value="ECO:0007669"/>
    <property type="project" value="UniProtKB-SubCell"/>
</dbReference>
<evidence type="ECO:0000256" key="5">
    <source>
        <dbReference type="ARBA" id="ARBA00023125"/>
    </source>
</evidence>
<dbReference type="RefSeq" id="WP_226392504.1">
    <property type="nucleotide sequence ID" value="NZ_JADCKB010000009.1"/>
</dbReference>
<dbReference type="PROSITE" id="PS51740">
    <property type="entry name" value="SPOVT_ABRB"/>
    <property type="match status" value="2"/>
</dbReference>
<dbReference type="GO" id="GO:0003700">
    <property type="term" value="F:DNA-binding transcription factor activity"/>
    <property type="evidence" value="ECO:0007669"/>
    <property type="project" value="UniProtKB-UniRule"/>
</dbReference>
<evidence type="ECO:0000256" key="4">
    <source>
        <dbReference type="ARBA" id="ARBA00023015"/>
    </source>
</evidence>
<gene>
    <name evidence="7 9" type="primary">mraZ</name>
    <name evidence="9" type="ORF">INF28_05690</name>
</gene>
<proteinExistence type="inferred from homology"/>
<organism evidence="9 10">
    <name type="scientific">Ructibacterium gallinarum</name>
    <dbReference type="NCBI Taxonomy" id="2779355"/>
    <lineage>
        <taxon>Bacteria</taxon>
        <taxon>Bacillati</taxon>
        <taxon>Bacillota</taxon>
        <taxon>Clostridia</taxon>
        <taxon>Eubacteriales</taxon>
        <taxon>Oscillospiraceae</taxon>
        <taxon>Ructibacterium</taxon>
    </lineage>
</organism>
<dbReference type="InterPro" id="IPR037914">
    <property type="entry name" value="SpoVT-AbrB_sf"/>
</dbReference>
<keyword evidence="4 7" id="KW-0805">Transcription regulation</keyword>
<evidence type="ECO:0000313" key="10">
    <source>
        <dbReference type="Proteomes" id="UP000806542"/>
    </source>
</evidence>
<keyword evidence="10" id="KW-1185">Reference proteome</keyword>
<dbReference type="SUPFAM" id="SSF89447">
    <property type="entry name" value="AbrB/MazE/MraZ-like"/>
    <property type="match status" value="1"/>
</dbReference>
<dbReference type="AlphaFoldDB" id="A0A9D5R900"/>
<evidence type="ECO:0000313" key="9">
    <source>
        <dbReference type="EMBL" id="MBE5039954.1"/>
    </source>
</evidence>
<evidence type="ECO:0000259" key="8">
    <source>
        <dbReference type="PROSITE" id="PS51740"/>
    </source>
</evidence>
<dbReference type="Gene3D" id="3.40.1550.20">
    <property type="entry name" value="Transcriptional regulator MraZ domain"/>
    <property type="match status" value="1"/>
</dbReference>
<reference evidence="9" key="1">
    <citation type="submission" date="2020-10" db="EMBL/GenBank/DDBJ databases">
        <title>ChiBAC.</title>
        <authorList>
            <person name="Zenner C."/>
            <person name="Hitch T.C.A."/>
            <person name="Clavel T."/>
        </authorList>
    </citation>
    <scope>NUCLEOTIDE SEQUENCE</scope>
    <source>
        <strain evidence="9">DSM 107454</strain>
    </source>
</reference>
<evidence type="ECO:0000256" key="3">
    <source>
        <dbReference type="ARBA" id="ARBA00022737"/>
    </source>
</evidence>
<sequence>MLIGEYHQNLDAKGRINVPAKFREDLGESFVVSKGLDNCVYIYPKEEWKRFEQELCSVQPTQRRMLHRFFFSGAEECSTDSQGRVVIPPKIREYAGLTKEIVVIGVSDKAEIWDRGRWEEYMENPAFDAEEIAKVMENLGI</sequence>
<dbReference type="InterPro" id="IPR035642">
    <property type="entry name" value="MraZ_N"/>
</dbReference>
<keyword evidence="5 7" id="KW-0238">DNA-binding</keyword>
<dbReference type="InterPro" id="IPR038619">
    <property type="entry name" value="MraZ_sf"/>
</dbReference>
<dbReference type="PANTHER" id="PTHR34701:SF1">
    <property type="entry name" value="TRANSCRIPTIONAL REGULATOR MRAZ"/>
    <property type="match status" value="1"/>
</dbReference>
<dbReference type="Proteomes" id="UP000806542">
    <property type="component" value="Unassembled WGS sequence"/>
</dbReference>
<dbReference type="InterPro" id="IPR007159">
    <property type="entry name" value="SpoVT-AbrB_dom"/>
</dbReference>
<dbReference type="CDD" id="cd16320">
    <property type="entry name" value="MraZ_N"/>
    <property type="match status" value="1"/>
</dbReference>
<evidence type="ECO:0000256" key="7">
    <source>
        <dbReference type="HAMAP-Rule" id="MF_01008"/>
    </source>
</evidence>
<dbReference type="Pfam" id="PF02381">
    <property type="entry name" value="MraZ"/>
    <property type="match status" value="2"/>
</dbReference>
<dbReference type="InterPro" id="IPR035644">
    <property type="entry name" value="MraZ_C"/>
</dbReference>
<feature type="domain" description="SpoVT-AbrB" evidence="8">
    <location>
        <begin position="5"/>
        <end position="47"/>
    </location>
</feature>
<dbReference type="GO" id="GO:0005737">
    <property type="term" value="C:cytoplasm"/>
    <property type="evidence" value="ECO:0007669"/>
    <property type="project" value="UniProtKB-UniRule"/>
</dbReference>
<name>A0A9D5R900_9FIRM</name>
<keyword evidence="3" id="KW-0677">Repeat</keyword>
<feature type="domain" description="SpoVT-AbrB" evidence="8">
    <location>
        <begin position="74"/>
        <end position="117"/>
    </location>
</feature>
<dbReference type="EMBL" id="JADCKB010000009">
    <property type="protein sequence ID" value="MBE5039954.1"/>
    <property type="molecule type" value="Genomic_DNA"/>
</dbReference>
<comment type="subcellular location">
    <subcellularLocation>
        <location evidence="7">Cytoplasm</location>
        <location evidence="7">Nucleoid</location>
    </subcellularLocation>
</comment>
<accession>A0A9D5R900</accession>
<dbReference type="InterPro" id="IPR020603">
    <property type="entry name" value="MraZ_dom"/>
</dbReference>
<comment type="similarity">
    <text evidence="7">Belongs to the MraZ family.</text>
</comment>
<protein>
    <recommendedName>
        <fullName evidence="1 7">Transcriptional regulator MraZ</fullName>
    </recommendedName>
</protein>
<evidence type="ECO:0000256" key="2">
    <source>
        <dbReference type="ARBA" id="ARBA00022490"/>
    </source>
</evidence>
<dbReference type="PANTHER" id="PTHR34701">
    <property type="entry name" value="TRANSCRIPTIONAL REGULATOR MRAZ"/>
    <property type="match status" value="1"/>
</dbReference>